<evidence type="ECO:0000256" key="2">
    <source>
        <dbReference type="ARBA" id="ARBA00023082"/>
    </source>
</evidence>
<dbReference type="Pfam" id="PF04542">
    <property type="entry name" value="Sigma70_r2"/>
    <property type="match status" value="1"/>
</dbReference>
<keyword evidence="3" id="KW-0238">DNA-binding</keyword>
<dbReference type="InterPro" id="IPR036388">
    <property type="entry name" value="WH-like_DNA-bd_sf"/>
</dbReference>
<dbReference type="NCBIfam" id="TIGR02937">
    <property type="entry name" value="sigma70-ECF"/>
    <property type="match status" value="1"/>
</dbReference>
<evidence type="ECO:0000313" key="6">
    <source>
        <dbReference type="EMBL" id="GCE30492.1"/>
    </source>
</evidence>
<keyword evidence="1" id="KW-0805">Transcription regulation</keyword>
<dbReference type="InterPro" id="IPR007624">
    <property type="entry name" value="RNA_pol_sigma70_r3"/>
</dbReference>
<dbReference type="PRINTS" id="PR00046">
    <property type="entry name" value="SIGMA70FCT"/>
</dbReference>
<dbReference type="Pfam" id="PF00140">
    <property type="entry name" value="Sigma70_r1_2"/>
    <property type="match status" value="1"/>
</dbReference>
<keyword evidence="2" id="KW-0731">Sigma factor</keyword>
<keyword evidence="7" id="KW-1185">Reference proteome</keyword>
<proteinExistence type="predicted"/>
<dbReference type="InterPro" id="IPR007627">
    <property type="entry name" value="RNA_pol_sigma70_r2"/>
</dbReference>
<reference evidence="7" key="1">
    <citation type="submission" date="2018-12" db="EMBL/GenBank/DDBJ databases">
        <title>Tengunoibacter tsumagoiensis gen. nov., sp. nov., Dictyobacter kobayashii sp. nov., D. alpinus sp. nov., and D. joshuensis sp. nov. and description of Dictyobacteraceae fam. nov. within the order Ktedonobacterales isolated from Tengu-no-mugimeshi.</title>
        <authorList>
            <person name="Wang C.M."/>
            <person name="Zheng Y."/>
            <person name="Sakai Y."/>
            <person name="Toyoda A."/>
            <person name="Minakuchi Y."/>
            <person name="Abe K."/>
            <person name="Yokota A."/>
            <person name="Yabe S."/>
        </authorList>
    </citation>
    <scope>NUCLEOTIDE SEQUENCE [LARGE SCALE GENOMIC DNA]</scope>
    <source>
        <strain evidence="7">Uno16</strain>
    </source>
</reference>
<comment type="caution">
    <text evidence="6">The sequence shown here is derived from an EMBL/GenBank/DDBJ whole genome shotgun (WGS) entry which is preliminary data.</text>
</comment>
<dbReference type="FunFam" id="1.10.601.10:FF:000001">
    <property type="entry name" value="RNA polymerase sigma factor SigA"/>
    <property type="match status" value="1"/>
</dbReference>
<dbReference type="SUPFAM" id="SSF88659">
    <property type="entry name" value="Sigma3 and sigma4 domains of RNA polymerase sigma factors"/>
    <property type="match status" value="2"/>
</dbReference>
<dbReference type="Pfam" id="PF04545">
    <property type="entry name" value="Sigma70_r4"/>
    <property type="match status" value="1"/>
</dbReference>
<dbReference type="GO" id="GO:0003677">
    <property type="term" value="F:DNA binding"/>
    <property type="evidence" value="ECO:0007669"/>
    <property type="project" value="UniProtKB-KW"/>
</dbReference>
<evidence type="ECO:0000256" key="4">
    <source>
        <dbReference type="ARBA" id="ARBA00023163"/>
    </source>
</evidence>
<gene>
    <name evidence="6" type="ORF">KDA_59760</name>
</gene>
<dbReference type="EMBL" id="BIFT01000002">
    <property type="protein sequence ID" value="GCE30492.1"/>
    <property type="molecule type" value="Genomic_DNA"/>
</dbReference>
<dbReference type="InterPro" id="IPR013324">
    <property type="entry name" value="RNA_pol_sigma_r3/r4-like"/>
</dbReference>
<dbReference type="Pfam" id="PF04539">
    <property type="entry name" value="Sigma70_r3"/>
    <property type="match status" value="1"/>
</dbReference>
<dbReference type="Proteomes" id="UP000287171">
    <property type="component" value="Unassembled WGS sequence"/>
</dbReference>
<dbReference type="AlphaFoldDB" id="A0A402BGX7"/>
<dbReference type="Gene3D" id="1.20.120.1810">
    <property type="match status" value="1"/>
</dbReference>
<feature type="domain" description="RNA polymerase sigma-70" evidence="5">
    <location>
        <begin position="334"/>
        <end position="360"/>
    </location>
</feature>
<dbReference type="InterPro" id="IPR013325">
    <property type="entry name" value="RNA_pol_sigma_r2"/>
</dbReference>
<dbReference type="InterPro" id="IPR009042">
    <property type="entry name" value="RNA_pol_sigma70_r1_2"/>
</dbReference>
<dbReference type="GO" id="GO:0016987">
    <property type="term" value="F:sigma factor activity"/>
    <property type="evidence" value="ECO:0007669"/>
    <property type="project" value="UniProtKB-KW"/>
</dbReference>
<dbReference type="InterPro" id="IPR050239">
    <property type="entry name" value="Sigma-70_RNA_pol_init_factors"/>
</dbReference>
<dbReference type="GO" id="GO:0006352">
    <property type="term" value="P:DNA-templated transcription initiation"/>
    <property type="evidence" value="ECO:0007669"/>
    <property type="project" value="InterPro"/>
</dbReference>
<keyword evidence="4" id="KW-0804">Transcription</keyword>
<dbReference type="InterPro" id="IPR014284">
    <property type="entry name" value="RNA_pol_sigma-70_dom"/>
</dbReference>
<dbReference type="SUPFAM" id="SSF88946">
    <property type="entry name" value="Sigma2 domain of RNA polymerase sigma factors"/>
    <property type="match status" value="1"/>
</dbReference>
<name>A0A402BGX7_9CHLR</name>
<accession>A0A402BGX7</accession>
<dbReference type="PANTHER" id="PTHR30603">
    <property type="entry name" value="RNA POLYMERASE SIGMA FACTOR RPO"/>
    <property type="match status" value="1"/>
</dbReference>
<dbReference type="Gene3D" id="1.10.601.10">
    <property type="entry name" value="RNA Polymerase Primary Sigma Factor"/>
    <property type="match status" value="1"/>
</dbReference>
<protein>
    <submittedName>
        <fullName evidence="6">RNA polymerase sigma factor RpoD</fullName>
    </submittedName>
</protein>
<evidence type="ECO:0000256" key="3">
    <source>
        <dbReference type="ARBA" id="ARBA00023125"/>
    </source>
</evidence>
<dbReference type="PROSITE" id="PS00716">
    <property type="entry name" value="SIGMA70_2"/>
    <property type="match status" value="1"/>
</dbReference>
<dbReference type="Gene3D" id="1.10.10.10">
    <property type="entry name" value="Winged helix-like DNA-binding domain superfamily/Winged helix DNA-binding domain"/>
    <property type="match status" value="2"/>
</dbReference>
<evidence type="ECO:0000256" key="1">
    <source>
        <dbReference type="ARBA" id="ARBA00023015"/>
    </source>
</evidence>
<dbReference type="InterPro" id="IPR007630">
    <property type="entry name" value="RNA_pol_sigma70_r4"/>
</dbReference>
<dbReference type="InterPro" id="IPR000943">
    <property type="entry name" value="RNA_pol_sigma70"/>
</dbReference>
<evidence type="ECO:0000259" key="5">
    <source>
        <dbReference type="PROSITE" id="PS00716"/>
    </source>
</evidence>
<dbReference type="PANTHER" id="PTHR30603:SF47">
    <property type="entry name" value="RNA POLYMERASE SIGMA FACTOR SIGD, CHLOROPLASTIC"/>
    <property type="match status" value="1"/>
</dbReference>
<organism evidence="6 7">
    <name type="scientific">Dictyobacter alpinus</name>
    <dbReference type="NCBI Taxonomy" id="2014873"/>
    <lineage>
        <taxon>Bacteria</taxon>
        <taxon>Bacillati</taxon>
        <taxon>Chloroflexota</taxon>
        <taxon>Ktedonobacteria</taxon>
        <taxon>Ktedonobacterales</taxon>
        <taxon>Dictyobacteraceae</taxon>
        <taxon>Dictyobacter</taxon>
    </lineage>
</organism>
<dbReference type="RefSeq" id="WP_307720627.1">
    <property type="nucleotide sequence ID" value="NZ_BIFT01000002.1"/>
</dbReference>
<dbReference type="CDD" id="cd06171">
    <property type="entry name" value="Sigma70_r4"/>
    <property type="match status" value="1"/>
</dbReference>
<dbReference type="InterPro" id="IPR012760">
    <property type="entry name" value="RNA_pol_sigma_RpoD_C"/>
</dbReference>
<dbReference type="NCBIfam" id="TIGR02393">
    <property type="entry name" value="RpoD_Cterm"/>
    <property type="match status" value="1"/>
</dbReference>
<evidence type="ECO:0000313" key="7">
    <source>
        <dbReference type="Proteomes" id="UP000287171"/>
    </source>
</evidence>
<sequence length="374" mass="42756">MATMLKEQHKEGNHAALPFEVDDMQISPDYDTIGDIHDHDIDREVFLEEEDEDEDELESDREVQAHLKSHSLLMPGTSEVDDSVAMYLREIGRAPLLTAEEEVRLAQAIERGKIERMRAEHLNTLPDRMIMQKAEEAHRHLIEANLRLVVSVAKKYTGRGMSLQDLIQEGNTGLIGAVDKFDYTKGYKFSTYATWWIRQAVSRSIANQARTIRLPVHLAETINRMGRVSRSLVQELGREPSPQEIADKMGISTEKVLEIIHVNQKPVSLETPIGEDSDRSLGDYVEDETTATPTEGADRQLLKEQINKVLSNLSERERKIIQIRFGFVDGQSHSLEEVGKTFNVTRERIRQIEAKALRKLRQLSTMHHLQDYLD</sequence>